<evidence type="ECO:0000313" key="1">
    <source>
        <dbReference type="EMBL" id="KAI4327833.1"/>
    </source>
</evidence>
<dbReference type="EMBL" id="CM039433">
    <property type="protein sequence ID" value="KAI4327833.1"/>
    <property type="molecule type" value="Genomic_DNA"/>
</dbReference>
<sequence length="323" mass="36587">MIAFWILRFILDSLDFAVSHFYGEGYSSCGSCAKSYCFHHGWKSKACKEEKLGRSIDNFKRDPTEVNSLMNLMREKIEELLQQESILTEYGVRLYFVGNLKLLPEPVRAAAEKAMRVTSCNNQRALLICVAYTSRDEIVNAVQESCKDKLLEVESSKEAKVSNGVIAGIDDGLIRNGIDVNAEDLCKDMLGATKEACTGVIQGVEGDEEKDGGFVSCVHKHCDKCSVMIDRIEESKYELGELPAIKLVDIEKHMYMAVAPDPDILIRTSGETRLSNFLLWQTSTCPLYSPTALWPDIGLWHLVWIVLNFQRHHHYLEKKKKHF</sequence>
<reference evidence="1 2" key="1">
    <citation type="journal article" date="2022" name="DNA Res.">
        <title>Chromosomal-level genome assembly of the orchid tree Bauhinia variegata (Leguminosae; Cercidoideae) supports the allotetraploid origin hypothesis of Bauhinia.</title>
        <authorList>
            <person name="Zhong Y."/>
            <person name="Chen Y."/>
            <person name="Zheng D."/>
            <person name="Pang J."/>
            <person name="Liu Y."/>
            <person name="Luo S."/>
            <person name="Meng S."/>
            <person name="Qian L."/>
            <person name="Wei D."/>
            <person name="Dai S."/>
            <person name="Zhou R."/>
        </authorList>
    </citation>
    <scope>NUCLEOTIDE SEQUENCE [LARGE SCALE GENOMIC DNA]</scope>
    <source>
        <strain evidence="1">BV-YZ2020</strain>
    </source>
</reference>
<accession>A0ACB9MUU0</accession>
<name>A0ACB9MUU0_BAUVA</name>
<evidence type="ECO:0000313" key="2">
    <source>
        <dbReference type="Proteomes" id="UP000828941"/>
    </source>
</evidence>
<comment type="caution">
    <text evidence="1">The sequence shown here is derived from an EMBL/GenBank/DDBJ whole genome shotgun (WGS) entry which is preliminary data.</text>
</comment>
<keyword evidence="2" id="KW-1185">Reference proteome</keyword>
<proteinExistence type="predicted"/>
<gene>
    <name evidence="1" type="ORF">L6164_020250</name>
</gene>
<protein>
    <submittedName>
        <fullName evidence="1">Uncharacterized protein</fullName>
    </submittedName>
</protein>
<organism evidence="1 2">
    <name type="scientific">Bauhinia variegata</name>
    <name type="common">Purple orchid tree</name>
    <name type="synonym">Phanera variegata</name>
    <dbReference type="NCBI Taxonomy" id="167791"/>
    <lineage>
        <taxon>Eukaryota</taxon>
        <taxon>Viridiplantae</taxon>
        <taxon>Streptophyta</taxon>
        <taxon>Embryophyta</taxon>
        <taxon>Tracheophyta</taxon>
        <taxon>Spermatophyta</taxon>
        <taxon>Magnoliopsida</taxon>
        <taxon>eudicotyledons</taxon>
        <taxon>Gunneridae</taxon>
        <taxon>Pentapetalae</taxon>
        <taxon>rosids</taxon>
        <taxon>fabids</taxon>
        <taxon>Fabales</taxon>
        <taxon>Fabaceae</taxon>
        <taxon>Cercidoideae</taxon>
        <taxon>Cercideae</taxon>
        <taxon>Bauhiniinae</taxon>
        <taxon>Bauhinia</taxon>
    </lineage>
</organism>
<dbReference type="Proteomes" id="UP000828941">
    <property type="component" value="Chromosome 8"/>
</dbReference>